<gene>
    <name evidence="1" type="ORF">DPMN_141525</name>
</gene>
<dbReference type="Proteomes" id="UP000828390">
    <property type="component" value="Unassembled WGS sequence"/>
</dbReference>
<keyword evidence="2" id="KW-1185">Reference proteome</keyword>
<name>A0A9D4G9J3_DREPO</name>
<organism evidence="1 2">
    <name type="scientific">Dreissena polymorpha</name>
    <name type="common">Zebra mussel</name>
    <name type="synonym">Mytilus polymorpha</name>
    <dbReference type="NCBI Taxonomy" id="45954"/>
    <lineage>
        <taxon>Eukaryota</taxon>
        <taxon>Metazoa</taxon>
        <taxon>Spiralia</taxon>
        <taxon>Lophotrochozoa</taxon>
        <taxon>Mollusca</taxon>
        <taxon>Bivalvia</taxon>
        <taxon>Autobranchia</taxon>
        <taxon>Heteroconchia</taxon>
        <taxon>Euheterodonta</taxon>
        <taxon>Imparidentia</taxon>
        <taxon>Neoheterodontei</taxon>
        <taxon>Myida</taxon>
        <taxon>Dreissenoidea</taxon>
        <taxon>Dreissenidae</taxon>
        <taxon>Dreissena</taxon>
    </lineage>
</organism>
<reference evidence="1" key="1">
    <citation type="journal article" date="2019" name="bioRxiv">
        <title>The Genome of the Zebra Mussel, Dreissena polymorpha: A Resource for Invasive Species Research.</title>
        <authorList>
            <person name="McCartney M.A."/>
            <person name="Auch B."/>
            <person name="Kono T."/>
            <person name="Mallez S."/>
            <person name="Zhang Y."/>
            <person name="Obille A."/>
            <person name="Becker A."/>
            <person name="Abrahante J.E."/>
            <person name="Garbe J."/>
            <person name="Badalamenti J.P."/>
            <person name="Herman A."/>
            <person name="Mangelson H."/>
            <person name="Liachko I."/>
            <person name="Sullivan S."/>
            <person name="Sone E.D."/>
            <person name="Koren S."/>
            <person name="Silverstein K.A.T."/>
            <person name="Beckman K.B."/>
            <person name="Gohl D.M."/>
        </authorList>
    </citation>
    <scope>NUCLEOTIDE SEQUENCE</scope>
    <source>
        <strain evidence="1">Duluth1</strain>
        <tissue evidence="1">Whole animal</tissue>
    </source>
</reference>
<evidence type="ECO:0000313" key="2">
    <source>
        <dbReference type="Proteomes" id="UP000828390"/>
    </source>
</evidence>
<reference evidence="1" key="2">
    <citation type="submission" date="2020-11" db="EMBL/GenBank/DDBJ databases">
        <authorList>
            <person name="McCartney M.A."/>
            <person name="Auch B."/>
            <person name="Kono T."/>
            <person name="Mallez S."/>
            <person name="Becker A."/>
            <person name="Gohl D.M."/>
            <person name="Silverstein K.A.T."/>
            <person name="Koren S."/>
            <person name="Bechman K.B."/>
            <person name="Herman A."/>
            <person name="Abrahante J.E."/>
            <person name="Garbe J."/>
        </authorList>
    </citation>
    <scope>NUCLEOTIDE SEQUENCE</scope>
    <source>
        <strain evidence="1">Duluth1</strain>
        <tissue evidence="1">Whole animal</tissue>
    </source>
</reference>
<proteinExistence type="predicted"/>
<accession>A0A9D4G9J3</accession>
<dbReference type="EMBL" id="JAIWYP010000006">
    <property type="protein sequence ID" value="KAH3813076.1"/>
    <property type="molecule type" value="Genomic_DNA"/>
</dbReference>
<evidence type="ECO:0000313" key="1">
    <source>
        <dbReference type="EMBL" id="KAH3813076.1"/>
    </source>
</evidence>
<comment type="caution">
    <text evidence="1">The sequence shown here is derived from an EMBL/GenBank/DDBJ whole genome shotgun (WGS) entry which is preliminary data.</text>
</comment>
<sequence>MYGSEGEEERELNAGCYIRGWIAVKPVTFIAVPDASRTIASTRVYDQLSIKDKPVFMGSVKLRGQVVHQYVRWGWVNLI</sequence>
<dbReference type="AlphaFoldDB" id="A0A9D4G9J3"/>
<protein>
    <submittedName>
        <fullName evidence="1">Uncharacterized protein</fullName>
    </submittedName>
</protein>